<dbReference type="EMBL" id="AM114193">
    <property type="protein sequence ID" value="CAJ38017.1"/>
    <property type="molecule type" value="Genomic_DNA"/>
</dbReference>
<evidence type="ECO:0000256" key="1">
    <source>
        <dbReference type="SAM" id="MobiDB-lite"/>
    </source>
</evidence>
<dbReference type="InterPro" id="IPR009051">
    <property type="entry name" value="Helical_ferredxn"/>
</dbReference>
<dbReference type="GO" id="GO:0051536">
    <property type="term" value="F:iron-sulfur cluster binding"/>
    <property type="evidence" value="ECO:0007669"/>
    <property type="project" value="InterPro"/>
</dbReference>
<feature type="region of interest" description="Disordered" evidence="1">
    <location>
        <begin position="1"/>
        <end position="20"/>
    </location>
</feature>
<evidence type="ECO:0000313" key="4">
    <source>
        <dbReference type="EMBL" id="CAJ38017.1"/>
    </source>
</evidence>
<dbReference type="KEGG" id="rci:RRC282"/>
<evidence type="ECO:0000313" key="5">
    <source>
        <dbReference type="Proteomes" id="UP000000663"/>
    </source>
</evidence>
<dbReference type="RefSeq" id="WP_012034578.1">
    <property type="nucleotide sequence ID" value="NC_009464.1"/>
</dbReference>
<sequence>MPDKEIIDRRHRIDPKEQEPAERIKNFDEVASTYTEEEALAEAKRCLKCKTPMCIEGCPVGIDIRQFIDEIKQGKFEDAARTIKAKNSLPAICGRVCPQESQCEKLCILSMKWTPVAIGRLERFAAEHEKQGEKPVIPEWNGKKVAVIGSGPAGLTAAGELAKMGYKVVIFEALHTAGGVLTYGIPEFRLPKDIVAKEVDYVKSLGVEIRLNQIVGKTITIDEMLKEYDAVFIGSGAGLPVFMGIPGENLCGVYSANEYLTRVNLMRAYQFPEHDTPIKKSNKVAVVGGGNVAMDAARTARRLGAHVYLIYRRGEEEMPARREEVIHAREEGIEFKLLTNPTKVVGDEKGWVKGIEVITMQLTEPDASGRRKPVPVKGSETVIDVDTVIIAIGTSPNPLLVKTTPGLKTNGHGGLEVDGYSFMTSREGVFAGGDAVSGSATVISAMGQAKEAAEAIDEYIKAKCKR</sequence>
<dbReference type="InterPro" id="IPR028261">
    <property type="entry name" value="DPD_II"/>
</dbReference>
<feature type="domain" description="FAD/NAD(P)-binding" evidence="2">
    <location>
        <begin position="143"/>
        <end position="449"/>
    </location>
</feature>
<dbReference type="GO" id="GO:0004355">
    <property type="term" value="F:glutamate synthase (NADPH) activity"/>
    <property type="evidence" value="ECO:0007669"/>
    <property type="project" value="UniProtKB-EC"/>
</dbReference>
<dbReference type="InterPro" id="IPR006004">
    <property type="entry name" value="SudA-like"/>
</dbReference>
<reference evidence="4 5" key="1">
    <citation type="journal article" date="2006" name="Science">
        <title>Genome of rice cluster I archaea -- the key methane producers in the rice rhizosphere.</title>
        <authorList>
            <person name="Erkel C."/>
            <person name="Kube M."/>
            <person name="Reinhardt R."/>
            <person name="Liesack W."/>
        </authorList>
    </citation>
    <scope>NUCLEOTIDE SEQUENCE [LARGE SCALE GENOMIC DNA]</scope>
    <source>
        <strain evidence="5">DSM 22066 / NBRC 105507 / MRE50</strain>
    </source>
</reference>
<dbReference type="Gene3D" id="3.50.50.60">
    <property type="entry name" value="FAD/NAD(P)-binding domain"/>
    <property type="match status" value="2"/>
</dbReference>
<dbReference type="PANTHER" id="PTHR42783:SF3">
    <property type="entry name" value="GLUTAMATE SYNTHASE [NADPH] SMALL CHAIN-RELATED"/>
    <property type="match status" value="1"/>
</dbReference>
<dbReference type="InterPro" id="IPR023753">
    <property type="entry name" value="FAD/NAD-binding_dom"/>
</dbReference>
<organism evidence="4 5">
    <name type="scientific">Methanocella arvoryzae (strain DSM 22066 / NBRC 105507 / MRE50)</name>
    <dbReference type="NCBI Taxonomy" id="351160"/>
    <lineage>
        <taxon>Archaea</taxon>
        <taxon>Methanobacteriati</taxon>
        <taxon>Methanobacteriota</taxon>
        <taxon>Stenosarchaea group</taxon>
        <taxon>Methanomicrobia</taxon>
        <taxon>Methanocellales</taxon>
        <taxon>Methanocellaceae</taxon>
        <taxon>Methanocella</taxon>
    </lineage>
</organism>
<dbReference type="Pfam" id="PF14691">
    <property type="entry name" value="Fer4_20"/>
    <property type="match status" value="1"/>
</dbReference>
<dbReference type="SUPFAM" id="SSF46548">
    <property type="entry name" value="alpha-helical ferredoxin"/>
    <property type="match status" value="1"/>
</dbReference>
<dbReference type="GeneID" id="5143638"/>
<dbReference type="InterPro" id="IPR036188">
    <property type="entry name" value="FAD/NAD-bd_sf"/>
</dbReference>
<dbReference type="Gene3D" id="1.10.1060.10">
    <property type="entry name" value="Alpha-helical ferredoxin"/>
    <property type="match status" value="1"/>
</dbReference>
<dbReference type="PRINTS" id="PR00419">
    <property type="entry name" value="ADXRDTASE"/>
</dbReference>
<gene>
    <name evidence="4" type="primary">gltD</name>
    <name evidence="4" type="ORF">RRC282</name>
</gene>
<dbReference type="SUPFAM" id="SSF51971">
    <property type="entry name" value="Nucleotide-binding domain"/>
    <property type="match status" value="1"/>
</dbReference>
<name>Q0W0S6_METAR</name>
<dbReference type="STRING" id="351160.RRC282"/>
<keyword evidence="5" id="KW-1185">Reference proteome</keyword>
<dbReference type="AlphaFoldDB" id="Q0W0S6"/>
<dbReference type="PANTHER" id="PTHR42783">
    <property type="entry name" value="GLUTAMATE SYNTHASE [NADPH] SMALL CHAIN"/>
    <property type="match status" value="1"/>
</dbReference>
<feature type="domain" description="Dihydroprymidine dehydrogenase" evidence="3">
    <location>
        <begin position="23"/>
        <end position="131"/>
    </location>
</feature>
<dbReference type="Proteomes" id="UP000000663">
    <property type="component" value="Chromosome"/>
</dbReference>
<keyword evidence="4" id="KW-0560">Oxidoreductase</keyword>
<evidence type="ECO:0000259" key="3">
    <source>
        <dbReference type="Pfam" id="PF14691"/>
    </source>
</evidence>
<accession>Q0W0S6</accession>
<proteinExistence type="predicted"/>
<evidence type="ECO:0000259" key="2">
    <source>
        <dbReference type="Pfam" id="PF07992"/>
    </source>
</evidence>
<dbReference type="eggNOG" id="arCOG01292">
    <property type="taxonomic scope" value="Archaea"/>
</dbReference>
<dbReference type="EC" id="1.4.1.13" evidence="4"/>
<dbReference type="Pfam" id="PF07992">
    <property type="entry name" value="Pyr_redox_2"/>
    <property type="match status" value="1"/>
</dbReference>
<protein>
    <submittedName>
        <fullName evidence="4">NADPH-dependent glutamate synthase, small subunit</fullName>
        <ecNumber evidence="4">1.4.1.13</ecNumber>
    </submittedName>
</protein>
<dbReference type="OrthoDB" id="27922at2157"/>
<dbReference type="NCBIfam" id="TIGR01316">
    <property type="entry name" value="gltA"/>
    <property type="match status" value="1"/>
</dbReference>